<evidence type="ECO:0000313" key="3">
    <source>
        <dbReference type="Proteomes" id="UP001365128"/>
    </source>
</evidence>
<name>A0ABR1M7A2_9PEZI</name>
<dbReference type="EMBL" id="JBBPDW010000019">
    <property type="protein sequence ID" value="KAK7543719.1"/>
    <property type="molecule type" value="Genomic_DNA"/>
</dbReference>
<gene>
    <name evidence="2" type="ORF">IWX46DRAFT_120851</name>
</gene>
<dbReference type="Proteomes" id="UP001365128">
    <property type="component" value="Unassembled WGS sequence"/>
</dbReference>
<evidence type="ECO:0000313" key="2">
    <source>
        <dbReference type="EMBL" id="KAK7543719.1"/>
    </source>
</evidence>
<feature type="compositionally biased region" description="Low complexity" evidence="1">
    <location>
        <begin position="161"/>
        <end position="177"/>
    </location>
</feature>
<accession>A0ABR1M7A2</accession>
<sequence>MVSRVNADSLPPVHRYRGPRACKPLQRHGRRQGCSLGNRTREFAGSWRLILVEWSAGVARDGLPEPDVHGKGAHLGSGGLAICCGIVMLQRCRVEGYSDQASAAADPAPGELPTYGALGASSPRCRTISTTTKVLRQGFSSASRLHRAPVWLTTPMKRSSKIVSSSDPSSGRGSCSRLSNRQIASASGLLLAGSVLTHARWLWSTTRTNPFSSHQSSGKGLAPPLAFAQPSAHQLCLTTRTNLLAMPKTTNVIGPGSPSASRSG</sequence>
<comment type="caution">
    <text evidence="2">The sequence shown here is derived from an EMBL/GenBank/DDBJ whole genome shotgun (WGS) entry which is preliminary data.</text>
</comment>
<proteinExistence type="predicted"/>
<protein>
    <submittedName>
        <fullName evidence="2">Uncharacterized protein</fullName>
    </submittedName>
</protein>
<reference evidence="2 3" key="1">
    <citation type="submission" date="2024-04" db="EMBL/GenBank/DDBJ databases">
        <title>Phyllosticta paracitricarpa is synonymous to the EU quarantine fungus P. citricarpa based on phylogenomic analyses.</title>
        <authorList>
            <consortium name="Lawrence Berkeley National Laboratory"/>
            <person name="Van Ingen-Buijs V.A."/>
            <person name="Van Westerhoven A.C."/>
            <person name="Haridas S."/>
            <person name="Skiadas P."/>
            <person name="Martin F."/>
            <person name="Groenewald J.Z."/>
            <person name="Crous P.W."/>
            <person name="Seidl M.F."/>
        </authorList>
    </citation>
    <scope>NUCLEOTIDE SEQUENCE [LARGE SCALE GENOMIC DNA]</scope>
    <source>
        <strain evidence="2 3">CBS 122670</strain>
    </source>
</reference>
<evidence type="ECO:0000256" key="1">
    <source>
        <dbReference type="SAM" id="MobiDB-lite"/>
    </source>
</evidence>
<feature type="region of interest" description="Disordered" evidence="1">
    <location>
        <begin position="157"/>
        <end position="177"/>
    </location>
</feature>
<organism evidence="2 3">
    <name type="scientific">Phyllosticta citricarpa</name>
    <dbReference type="NCBI Taxonomy" id="55181"/>
    <lineage>
        <taxon>Eukaryota</taxon>
        <taxon>Fungi</taxon>
        <taxon>Dikarya</taxon>
        <taxon>Ascomycota</taxon>
        <taxon>Pezizomycotina</taxon>
        <taxon>Dothideomycetes</taxon>
        <taxon>Dothideomycetes incertae sedis</taxon>
        <taxon>Botryosphaeriales</taxon>
        <taxon>Phyllostictaceae</taxon>
        <taxon>Phyllosticta</taxon>
    </lineage>
</organism>
<keyword evidence="3" id="KW-1185">Reference proteome</keyword>